<reference evidence="7" key="1">
    <citation type="submission" date="2019-09" db="EMBL/GenBank/DDBJ databases">
        <title>In-depth cultivation of the pig gut microbiome towards novel bacterial diversity and tailored functional studies.</title>
        <authorList>
            <person name="Wylensek D."/>
            <person name="Hitch T.C.A."/>
            <person name="Clavel T."/>
        </authorList>
    </citation>
    <scope>NUCLEOTIDE SEQUENCE</scope>
    <source>
        <strain evidence="7">RF-744-FAT-WT-3</strain>
    </source>
</reference>
<comment type="cofactor">
    <cofactor evidence="1">
        <name>pyridoxal 5'-phosphate</name>
        <dbReference type="ChEBI" id="CHEBI:597326"/>
    </cofactor>
</comment>
<dbReference type="Gene3D" id="3.90.1150.10">
    <property type="entry name" value="Aspartate Aminotransferase, domain 1"/>
    <property type="match status" value="1"/>
</dbReference>
<evidence type="ECO:0000256" key="1">
    <source>
        <dbReference type="ARBA" id="ARBA00001933"/>
    </source>
</evidence>
<proteinExistence type="inferred from homology"/>
<feature type="domain" description="Aminotransferase class I/classII large" evidence="6">
    <location>
        <begin position="38"/>
        <end position="385"/>
    </location>
</feature>
<dbReference type="GO" id="GO:0030170">
    <property type="term" value="F:pyridoxal phosphate binding"/>
    <property type="evidence" value="ECO:0007669"/>
    <property type="project" value="InterPro"/>
</dbReference>
<evidence type="ECO:0000256" key="2">
    <source>
        <dbReference type="ARBA" id="ARBA00012224"/>
    </source>
</evidence>
<sequence>MEKLEFVDRRGTNSAKWDGLEKMFGRTDLHSMWVADMDFKAPLAVRKALSEYAERGAFGYMASPDSFYRAAMDWEMRNHDYRIEREWIRFSPGVVTAFHIAVKIFTEGGDTVMVNTPVYYPFFKAVESNGRKLVKSPLKYSDGKYSIDFEKFSRDIEENNVKLYILCSPHNPVGRVWTAEELRRVLDICREHGVMVVSDEIHHDLIAPGVKFVPALQCGKPGEYDQMVIALTAPSKTFNLAAGQNSLVIIPDEELRSKWDAFAGSISMTSGNPMGYIAGEAAYNEGESWYNQLIHQIYEVNFPLLNNILEQELPGVTVTDLQGTYLSWIDLSKVMDPSEVENAVLEKGKLAVDFGHWFGGESFSGFVRMNLAAPEEYVEKGARALVSAVK</sequence>
<gene>
    <name evidence="7" type="ORF">FYJ66_06520</name>
</gene>
<name>A0A6A8M935_9FIRM</name>
<organism evidence="7">
    <name type="scientific">Baileyella intestinalis</name>
    <dbReference type="NCBI Taxonomy" id="2606709"/>
    <lineage>
        <taxon>Bacteria</taxon>
        <taxon>Bacillati</taxon>
        <taxon>Bacillota</taxon>
        <taxon>Clostridia</taxon>
        <taxon>Peptostreptococcales</taxon>
        <taxon>Anaerovoracaceae</taxon>
        <taxon>Baileyella</taxon>
    </lineage>
</organism>
<dbReference type="SUPFAM" id="SSF53383">
    <property type="entry name" value="PLP-dependent transferases"/>
    <property type="match status" value="1"/>
</dbReference>
<evidence type="ECO:0000313" key="7">
    <source>
        <dbReference type="EMBL" id="MST69240.1"/>
    </source>
</evidence>
<evidence type="ECO:0000256" key="3">
    <source>
        <dbReference type="ARBA" id="ARBA00022898"/>
    </source>
</evidence>
<keyword evidence="7" id="KW-0032">Aminotransferase</keyword>
<dbReference type="InterPro" id="IPR027619">
    <property type="entry name" value="C-S_lyase_PatB-like"/>
</dbReference>
<dbReference type="InterPro" id="IPR051798">
    <property type="entry name" value="Class-II_PLP-Dep_Aminotrans"/>
</dbReference>
<dbReference type="InterPro" id="IPR004839">
    <property type="entry name" value="Aminotransferase_I/II_large"/>
</dbReference>
<evidence type="ECO:0000259" key="6">
    <source>
        <dbReference type="Pfam" id="PF00155"/>
    </source>
</evidence>
<keyword evidence="7" id="KW-0808">Transferase</keyword>
<dbReference type="GO" id="GO:0047804">
    <property type="term" value="F:cysteine-S-conjugate beta-lyase activity"/>
    <property type="evidence" value="ECO:0007669"/>
    <property type="project" value="UniProtKB-EC"/>
</dbReference>
<evidence type="ECO:0000256" key="4">
    <source>
        <dbReference type="ARBA" id="ARBA00023239"/>
    </source>
</evidence>
<dbReference type="CDD" id="cd00609">
    <property type="entry name" value="AAT_like"/>
    <property type="match status" value="1"/>
</dbReference>
<dbReference type="Gene3D" id="3.40.640.10">
    <property type="entry name" value="Type I PLP-dependent aspartate aminotransferase-like (Major domain)"/>
    <property type="match status" value="1"/>
</dbReference>
<dbReference type="Pfam" id="PF00155">
    <property type="entry name" value="Aminotran_1_2"/>
    <property type="match status" value="1"/>
</dbReference>
<dbReference type="PANTHER" id="PTHR43525">
    <property type="entry name" value="PROTEIN MALY"/>
    <property type="match status" value="1"/>
</dbReference>
<comment type="caution">
    <text evidence="7">The sequence shown here is derived from an EMBL/GenBank/DDBJ whole genome shotgun (WGS) entry which is preliminary data.</text>
</comment>
<dbReference type="GO" id="GO:0008483">
    <property type="term" value="F:transaminase activity"/>
    <property type="evidence" value="ECO:0007669"/>
    <property type="project" value="UniProtKB-KW"/>
</dbReference>
<comment type="similarity">
    <text evidence="5">Belongs to the class-II pyridoxal-phosphate-dependent aminotransferase family. MalY/PatB cystathionine beta-lyase subfamily.</text>
</comment>
<dbReference type="EMBL" id="VUNB01000005">
    <property type="protein sequence ID" value="MST69240.1"/>
    <property type="molecule type" value="Genomic_DNA"/>
</dbReference>
<keyword evidence="3" id="KW-0663">Pyridoxal phosphate</keyword>
<evidence type="ECO:0000256" key="5">
    <source>
        <dbReference type="ARBA" id="ARBA00037974"/>
    </source>
</evidence>
<dbReference type="EC" id="4.4.1.13" evidence="2"/>
<dbReference type="InterPro" id="IPR015424">
    <property type="entry name" value="PyrdxlP-dep_Trfase"/>
</dbReference>
<dbReference type="PANTHER" id="PTHR43525:SF1">
    <property type="entry name" value="PROTEIN MALY"/>
    <property type="match status" value="1"/>
</dbReference>
<accession>A0A6A8M935</accession>
<dbReference type="InterPro" id="IPR015422">
    <property type="entry name" value="PyrdxlP-dep_Trfase_small"/>
</dbReference>
<keyword evidence="4" id="KW-0456">Lyase</keyword>
<dbReference type="RefSeq" id="WP_154572713.1">
    <property type="nucleotide sequence ID" value="NZ_VUNB01000005.1"/>
</dbReference>
<dbReference type="AlphaFoldDB" id="A0A6A8M935"/>
<dbReference type="NCBIfam" id="TIGR04350">
    <property type="entry name" value="C_S_lyase_PatB"/>
    <property type="match status" value="1"/>
</dbReference>
<protein>
    <recommendedName>
        <fullName evidence="2">cysteine-S-conjugate beta-lyase</fullName>
        <ecNumber evidence="2">4.4.1.13</ecNumber>
    </recommendedName>
</protein>
<dbReference type="InterPro" id="IPR015421">
    <property type="entry name" value="PyrdxlP-dep_Trfase_major"/>
</dbReference>